<organism evidence="4 5">
    <name type="scientific">Acrobeloides nanus</name>
    <dbReference type="NCBI Taxonomy" id="290746"/>
    <lineage>
        <taxon>Eukaryota</taxon>
        <taxon>Metazoa</taxon>
        <taxon>Ecdysozoa</taxon>
        <taxon>Nematoda</taxon>
        <taxon>Chromadorea</taxon>
        <taxon>Rhabditida</taxon>
        <taxon>Tylenchina</taxon>
        <taxon>Cephalobomorpha</taxon>
        <taxon>Cephaloboidea</taxon>
        <taxon>Cephalobidae</taxon>
        <taxon>Acrobeloides</taxon>
    </lineage>
</organism>
<dbReference type="PANTHER" id="PTHR19303">
    <property type="entry name" value="TRANSPOSON"/>
    <property type="match status" value="1"/>
</dbReference>
<proteinExistence type="predicted"/>
<dbReference type="Pfam" id="PF03221">
    <property type="entry name" value="HTH_Tnp_Tc5"/>
    <property type="match status" value="1"/>
</dbReference>
<protein>
    <submittedName>
        <fullName evidence="5">HTH CENPB-type domain-containing protein</fullName>
    </submittedName>
</protein>
<dbReference type="PANTHER" id="PTHR19303:SF73">
    <property type="entry name" value="PROTEIN PDC2"/>
    <property type="match status" value="1"/>
</dbReference>
<name>A0A914CS98_9BILA</name>
<evidence type="ECO:0000313" key="5">
    <source>
        <dbReference type="WBParaSite" id="ACRNAN_scaffold14002.g22711.t1"/>
    </source>
</evidence>
<dbReference type="InterPro" id="IPR009057">
    <property type="entry name" value="Homeodomain-like_sf"/>
</dbReference>
<sequence length="203" mass="23581">MVEAKKTRRAFTIKEKLEAINYAKANSKRAASSHFKVDKRCITDWMNKEKEMSEPLLKPNLKRRLPGGGRHLHDKEFDEILAEWVKSQREKKLRVSRRLIQIQAQKMALALTNEDDEEIVFKASSGWLEKFLSRHNFSLRTQTTVCQKPPADYEQKVVDFIMYLSQLRKINEFHYIYAADETPVFLDASSGKCVAEKGSKEVS</sequence>
<dbReference type="SUPFAM" id="SSF46689">
    <property type="entry name" value="Homeodomain-like"/>
    <property type="match status" value="1"/>
</dbReference>
<evidence type="ECO:0000259" key="3">
    <source>
        <dbReference type="PROSITE" id="PS51253"/>
    </source>
</evidence>
<accession>A0A914CS98</accession>
<reference evidence="5" key="1">
    <citation type="submission" date="2022-11" db="UniProtKB">
        <authorList>
            <consortium name="WormBaseParasite"/>
        </authorList>
    </citation>
    <scope>IDENTIFICATION</scope>
</reference>
<keyword evidence="2" id="KW-0238">DNA-binding</keyword>
<comment type="subcellular location">
    <subcellularLocation>
        <location evidence="1">Nucleus</location>
    </subcellularLocation>
</comment>
<dbReference type="SUPFAM" id="SSF48295">
    <property type="entry name" value="TrpR-like"/>
    <property type="match status" value="1"/>
</dbReference>
<dbReference type="Proteomes" id="UP000887540">
    <property type="component" value="Unplaced"/>
</dbReference>
<dbReference type="InterPro" id="IPR010921">
    <property type="entry name" value="Trp_repressor/repl_initiator"/>
</dbReference>
<dbReference type="Gene3D" id="1.10.10.60">
    <property type="entry name" value="Homeodomain-like"/>
    <property type="match status" value="2"/>
</dbReference>
<feature type="domain" description="HTH CENPB-type" evidence="3">
    <location>
        <begin position="65"/>
        <end position="141"/>
    </location>
</feature>
<dbReference type="GO" id="GO:0005634">
    <property type="term" value="C:nucleus"/>
    <property type="evidence" value="ECO:0007669"/>
    <property type="project" value="UniProtKB-SubCell"/>
</dbReference>
<dbReference type="InterPro" id="IPR050863">
    <property type="entry name" value="CenT-Element_Derived"/>
</dbReference>
<dbReference type="InterPro" id="IPR006600">
    <property type="entry name" value="HTH_CenpB_DNA-bd_dom"/>
</dbReference>
<dbReference type="SMART" id="SM00674">
    <property type="entry name" value="CENPB"/>
    <property type="match status" value="1"/>
</dbReference>
<evidence type="ECO:0000313" key="4">
    <source>
        <dbReference type="Proteomes" id="UP000887540"/>
    </source>
</evidence>
<dbReference type="AlphaFoldDB" id="A0A914CS98"/>
<evidence type="ECO:0000256" key="1">
    <source>
        <dbReference type="ARBA" id="ARBA00004123"/>
    </source>
</evidence>
<dbReference type="PROSITE" id="PS51253">
    <property type="entry name" value="HTH_CENPB"/>
    <property type="match status" value="1"/>
</dbReference>
<dbReference type="GO" id="GO:0043565">
    <property type="term" value="F:sequence-specific DNA binding"/>
    <property type="evidence" value="ECO:0007669"/>
    <property type="project" value="InterPro"/>
</dbReference>
<evidence type="ECO:0000256" key="2">
    <source>
        <dbReference type="ARBA" id="ARBA00023125"/>
    </source>
</evidence>
<keyword evidence="4" id="KW-1185">Reference proteome</keyword>
<dbReference type="WBParaSite" id="ACRNAN_scaffold14002.g22711.t1">
    <property type="protein sequence ID" value="ACRNAN_scaffold14002.g22711.t1"/>
    <property type="gene ID" value="ACRNAN_scaffold14002.g22711"/>
</dbReference>